<dbReference type="Pfam" id="PF06750">
    <property type="entry name" value="A24_N_bact"/>
    <property type="match status" value="1"/>
</dbReference>
<reference evidence="13 14" key="1">
    <citation type="journal article" date="2016" name="Nat. Commun.">
        <title>Thousands of microbial genomes shed light on interconnected biogeochemical processes in an aquifer system.</title>
        <authorList>
            <person name="Anantharaman K."/>
            <person name="Brown C.T."/>
            <person name="Hug L.A."/>
            <person name="Sharon I."/>
            <person name="Castelle C.J."/>
            <person name="Probst A.J."/>
            <person name="Thomas B.C."/>
            <person name="Singh A."/>
            <person name="Wilkins M.J."/>
            <person name="Karaoz U."/>
            <person name="Brodie E.L."/>
            <person name="Williams K.H."/>
            <person name="Hubbard S.S."/>
            <person name="Banfield J.F."/>
        </authorList>
    </citation>
    <scope>NUCLEOTIDE SEQUENCE [LARGE SCALE GENOMIC DNA]</scope>
</reference>
<dbReference type="GO" id="GO:0005886">
    <property type="term" value="C:plasma membrane"/>
    <property type="evidence" value="ECO:0007669"/>
    <property type="project" value="UniProtKB-SubCell"/>
</dbReference>
<sequence>MIFYFFLALFGFCWGSFIGMFSWRWPRGLGISGRSFCDVCRRPLLWYQNIPLLSAVYFRGRCVQCGKGFEGLRYFAIEASMGVAFVLTGYLWQKDSSGLVRLFRDSWGDFSLVLMLSIVLVFVGLFVVDLEKKLLPDVLSLIAGALIFLLTFFLPSPLFFNHLAAGLFCFIFFLSIFLITNARGMGFGDVKMAFFMGLLLGSPLLFVWLILSFVSGGTVGVILLFLRRATLGQEVPFGPFLLVSAYIVLFFGEDILSWYINLL</sequence>
<comment type="catalytic activity">
    <reaction evidence="9">
        <text>Typically cleaves a -Gly-|-Phe- bond to release an N-terminal, basic peptide of 5-8 residues from type IV prepilin, and then N-methylates the new N-terminal amino group, the methyl donor being S-adenosyl-L-methionine.</text>
        <dbReference type="EC" id="3.4.23.43"/>
    </reaction>
</comment>
<feature type="transmembrane region" description="Helical" evidence="10">
    <location>
        <begin position="160"/>
        <end position="180"/>
    </location>
</feature>
<evidence type="ECO:0000313" key="13">
    <source>
        <dbReference type="EMBL" id="OGY11326.1"/>
    </source>
</evidence>
<evidence type="ECO:0000256" key="5">
    <source>
        <dbReference type="ARBA" id="ARBA00022692"/>
    </source>
</evidence>
<keyword evidence="9" id="KW-0489">Methyltransferase</keyword>
<feature type="transmembrane region" description="Helical" evidence="10">
    <location>
        <begin position="237"/>
        <end position="260"/>
    </location>
</feature>
<comment type="subcellular location">
    <subcellularLocation>
        <location evidence="1">Cell inner membrane</location>
        <topology evidence="1">Multi-pass membrane protein</topology>
    </subcellularLocation>
    <subcellularLocation>
        <location evidence="9">Cell membrane</location>
        <topology evidence="9">Multi-pass membrane protein</topology>
    </subcellularLocation>
</comment>
<feature type="transmembrane region" description="Helical" evidence="10">
    <location>
        <begin position="74"/>
        <end position="92"/>
    </location>
</feature>
<keyword evidence="9" id="KW-0808">Transferase</keyword>
<dbReference type="PANTHER" id="PTHR30487:SF0">
    <property type="entry name" value="PREPILIN LEADER PEPTIDASE_N-METHYLTRANSFERASE-RELATED"/>
    <property type="match status" value="1"/>
</dbReference>
<comment type="similarity">
    <text evidence="2 8">Belongs to the peptidase A24 family.</text>
</comment>
<dbReference type="InterPro" id="IPR010627">
    <property type="entry name" value="Prepilin_pept_A24_N"/>
</dbReference>
<keyword evidence="3" id="KW-1003">Cell membrane</keyword>
<comment type="caution">
    <text evidence="13">The sequence shown here is derived from an EMBL/GenBank/DDBJ whole genome shotgun (WGS) entry which is preliminary data.</text>
</comment>
<dbReference type="GO" id="GO:0006465">
    <property type="term" value="P:signal peptide processing"/>
    <property type="evidence" value="ECO:0007669"/>
    <property type="project" value="TreeGrafter"/>
</dbReference>
<dbReference type="PANTHER" id="PTHR30487">
    <property type="entry name" value="TYPE 4 PREPILIN-LIKE PROTEINS LEADER PEPTIDE-PROCESSING ENZYME"/>
    <property type="match status" value="1"/>
</dbReference>
<dbReference type="EC" id="3.4.23.43" evidence="9"/>
<dbReference type="Proteomes" id="UP000178319">
    <property type="component" value="Unassembled WGS sequence"/>
</dbReference>
<keyword evidence="6 10" id="KW-1133">Transmembrane helix</keyword>
<evidence type="ECO:0000256" key="9">
    <source>
        <dbReference type="RuleBase" id="RU003794"/>
    </source>
</evidence>
<evidence type="ECO:0000256" key="3">
    <source>
        <dbReference type="ARBA" id="ARBA00022475"/>
    </source>
</evidence>
<evidence type="ECO:0000256" key="1">
    <source>
        <dbReference type="ARBA" id="ARBA00004429"/>
    </source>
</evidence>
<name>A0A1G1V7H5_9BACT</name>
<keyword evidence="9" id="KW-0511">Multifunctional enzyme</keyword>
<keyword evidence="7 10" id="KW-0472">Membrane</keyword>
<feature type="transmembrane region" description="Helical" evidence="10">
    <location>
        <begin position="192"/>
        <end position="225"/>
    </location>
</feature>
<evidence type="ECO:0000256" key="10">
    <source>
        <dbReference type="SAM" id="Phobius"/>
    </source>
</evidence>
<dbReference type="EMBL" id="MHBZ01000019">
    <property type="protein sequence ID" value="OGY11326.1"/>
    <property type="molecule type" value="Genomic_DNA"/>
</dbReference>
<dbReference type="GO" id="GO:0032259">
    <property type="term" value="P:methylation"/>
    <property type="evidence" value="ECO:0007669"/>
    <property type="project" value="UniProtKB-KW"/>
</dbReference>
<keyword evidence="5 9" id="KW-0812">Transmembrane</keyword>
<evidence type="ECO:0000259" key="11">
    <source>
        <dbReference type="Pfam" id="PF01478"/>
    </source>
</evidence>
<comment type="function">
    <text evidence="9">Plays an essential role in type IV pili and type II pseudopili formation by proteolytically removing the leader sequence from substrate proteins and subsequently monomethylating the alpha-amino group of the newly exposed N-terminal phenylalanine.</text>
</comment>
<feature type="transmembrane region" description="Helical" evidence="10">
    <location>
        <begin position="112"/>
        <end position="128"/>
    </location>
</feature>
<accession>A0A1G1V7H5</accession>
<dbReference type="EC" id="2.1.1.-" evidence="9"/>
<dbReference type="PRINTS" id="PR00864">
    <property type="entry name" value="PREPILNPTASE"/>
</dbReference>
<dbReference type="Pfam" id="PF01478">
    <property type="entry name" value="Peptidase_A24"/>
    <property type="match status" value="1"/>
</dbReference>
<dbReference type="GO" id="GO:0008168">
    <property type="term" value="F:methyltransferase activity"/>
    <property type="evidence" value="ECO:0007669"/>
    <property type="project" value="UniProtKB-KW"/>
</dbReference>
<gene>
    <name evidence="13" type="ORF">A3D26_02365</name>
</gene>
<dbReference type="InterPro" id="IPR050882">
    <property type="entry name" value="Prepilin_peptidase/N-MTase"/>
</dbReference>
<evidence type="ECO:0000259" key="12">
    <source>
        <dbReference type="Pfam" id="PF06750"/>
    </source>
</evidence>
<dbReference type="Gene3D" id="1.20.120.1220">
    <property type="match status" value="1"/>
</dbReference>
<evidence type="ECO:0000256" key="4">
    <source>
        <dbReference type="ARBA" id="ARBA00022519"/>
    </source>
</evidence>
<organism evidence="13 14">
    <name type="scientific">Candidatus Blackburnbacteria bacterium RIFCSPHIGHO2_02_FULL_44_20</name>
    <dbReference type="NCBI Taxonomy" id="1797516"/>
    <lineage>
        <taxon>Bacteria</taxon>
        <taxon>Candidatus Blackburniibacteriota</taxon>
    </lineage>
</organism>
<evidence type="ECO:0000256" key="2">
    <source>
        <dbReference type="ARBA" id="ARBA00005801"/>
    </source>
</evidence>
<evidence type="ECO:0000313" key="14">
    <source>
        <dbReference type="Proteomes" id="UP000178319"/>
    </source>
</evidence>
<dbReference type="InterPro" id="IPR000045">
    <property type="entry name" value="Prepilin_IV_endopep_pep"/>
</dbReference>
<dbReference type="STRING" id="1797516.A3D26_02365"/>
<keyword evidence="9" id="KW-0378">Hydrolase</keyword>
<protein>
    <recommendedName>
        <fullName evidence="9">Prepilin leader peptidase/N-methyltransferase</fullName>
        <ecNumber evidence="9">2.1.1.-</ecNumber>
        <ecNumber evidence="9">3.4.23.43</ecNumber>
    </recommendedName>
</protein>
<keyword evidence="9" id="KW-0645">Protease</keyword>
<feature type="transmembrane region" description="Helical" evidence="10">
    <location>
        <begin position="135"/>
        <end position="154"/>
    </location>
</feature>
<feature type="transmembrane region" description="Helical" evidence="10">
    <location>
        <begin position="6"/>
        <end position="25"/>
    </location>
</feature>
<keyword evidence="4" id="KW-0997">Cell inner membrane</keyword>
<dbReference type="InterPro" id="IPR014032">
    <property type="entry name" value="Peptidase_A24A_bac"/>
</dbReference>
<evidence type="ECO:0000256" key="6">
    <source>
        <dbReference type="ARBA" id="ARBA00022989"/>
    </source>
</evidence>
<feature type="domain" description="Prepilin peptidase A24 N-terminal" evidence="12">
    <location>
        <begin position="9"/>
        <end position="89"/>
    </location>
</feature>
<dbReference type="GO" id="GO:0004190">
    <property type="term" value="F:aspartic-type endopeptidase activity"/>
    <property type="evidence" value="ECO:0007669"/>
    <property type="project" value="UniProtKB-EC"/>
</dbReference>
<dbReference type="AlphaFoldDB" id="A0A1G1V7H5"/>
<evidence type="ECO:0000256" key="8">
    <source>
        <dbReference type="RuleBase" id="RU003793"/>
    </source>
</evidence>
<proteinExistence type="inferred from homology"/>
<evidence type="ECO:0000256" key="7">
    <source>
        <dbReference type="ARBA" id="ARBA00023136"/>
    </source>
</evidence>
<feature type="domain" description="Prepilin type IV endopeptidase peptidase" evidence="11">
    <location>
        <begin position="119"/>
        <end position="220"/>
    </location>
</feature>